<comment type="function">
    <text evidence="1 10">Controls the rotational direction of flagella during chemotaxis.</text>
</comment>
<keyword evidence="8" id="KW-1133">Transmembrane helix</keyword>
<evidence type="ECO:0000256" key="3">
    <source>
        <dbReference type="ARBA" id="ARBA00008281"/>
    </source>
</evidence>
<dbReference type="Pfam" id="PF03748">
    <property type="entry name" value="FliL"/>
    <property type="match status" value="1"/>
</dbReference>
<evidence type="ECO:0000256" key="4">
    <source>
        <dbReference type="ARBA" id="ARBA00022475"/>
    </source>
</evidence>
<dbReference type="EMBL" id="JAXOFX010000013">
    <property type="protein sequence ID" value="MDZ5473474.1"/>
    <property type="molecule type" value="Genomic_DNA"/>
</dbReference>
<protein>
    <recommendedName>
        <fullName evidence="10">Flagellar protein FliL</fullName>
    </recommendedName>
</protein>
<evidence type="ECO:0000256" key="2">
    <source>
        <dbReference type="ARBA" id="ARBA00004162"/>
    </source>
</evidence>
<evidence type="ECO:0000313" key="11">
    <source>
        <dbReference type="EMBL" id="MDZ5473474.1"/>
    </source>
</evidence>
<comment type="similarity">
    <text evidence="3 10">Belongs to the FliL family.</text>
</comment>
<dbReference type="Proteomes" id="UP001290455">
    <property type="component" value="Unassembled WGS sequence"/>
</dbReference>
<evidence type="ECO:0000256" key="8">
    <source>
        <dbReference type="ARBA" id="ARBA00022989"/>
    </source>
</evidence>
<keyword evidence="11" id="KW-0282">Flagellum</keyword>
<dbReference type="PANTHER" id="PTHR35091">
    <property type="entry name" value="FLAGELLAR PROTEIN FLIL"/>
    <property type="match status" value="1"/>
</dbReference>
<keyword evidence="11" id="KW-0969">Cilium</keyword>
<reference evidence="11 12" key="1">
    <citation type="submission" date="2023-11" db="EMBL/GenBank/DDBJ databases">
        <title>Bacillus jintuensis, isolated from a mudflat on the Beibu Gulf coast.</title>
        <authorList>
            <person name="Li M."/>
        </authorList>
    </citation>
    <scope>NUCLEOTIDE SEQUENCE [LARGE SCALE GENOMIC DNA]</scope>
    <source>
        <strain evidence="11 12">31A1R</strain>
    </source>
</reference>
<keyword evidence="12" id="KW-1185">Reference proteome</keyword>
<sequence length="140" mass="15769">MKKNKLLMIMLILLVAITLVGAVALVVVLKVTGEEKEPTIDEVLKSSVDVPQITTNLADDELIRISFKIQTDSKKSAEELTKRDFQVKNVIILELSEKKSEDLQGKEAQLKFEEELKNKITTLMQEGKVVKVYITEALLQ</sequence>
<evidence type="ECO:0000256" key="5">
    <source>
        <dbReference type="ARBA" id="ARBA00022500"/>
    </source>
</evidence>
<keyword evidence="5 10" id="KW-0145">Chemotaxis</keyword>
<dbReference type="NCBIfam" id="NF005826">
    <property type="entry name" value="PRK07718.1"/>
    <property type="match status" value="1"/>
</dbReference>
<evidence type="ECO:0000256" key="1">
    <source>
        <dbReference type="ARBA" id="ARBA00002254"/>
    </source>
</evidence>
<evidence type="ECO:0000256" key="6">
    <source>
        <dbReference type="ARBA" id="ARBA00022692"/>
    </source>
</evidence>
<keyword evidence="4 10" id="KW-1003">Cell membrane</keyword>
<name>A0ABU5J232_9BACI</name>
<evidence type="ECO:0000256" key="7">
    <source>
        <dbReference type="ARBA" id="ARBA00022779"/>
    </source>
</evidence>
<evidence type="ECO:0000256" key="10">
    <source>
        <dbReference type="RuleBase" id="RU364125"/>
    </source>
</evidence>
<comment type="caution">
    <text evidence="11">The sequence shown here is derived from an EMBL/GenBank/DDBJ whole genome shotgun (WGS) entry which is preliminary data.</text>
</comment>
<keyword evidence="11" id="KW-0966">Cell projection</keyword>
<keyword evidence="6" id="KW-0812">Transmembrane</keyword>
<comment type="subcellular location">
    <subcellularLocation>
        <location evidence="2">Cell membrane</location>
        <topology evidence="2">Single-pass membrane protein</topology>
    </subcellularLocation>
</comment>
<evidence type="ECO:0000256" key="9">
    <source>
        <dbReference type="ARBA" id="ARBA00023136"/>
    </source>
</evidence>
<dbReference type="InterPro" id="IPR005503">
    <property type="entry name" value="FliL"/>
</dbReference>
<organism evidence="11 12">
    <name type="scientific">Robertmurraya mangrovi</name>
    <dbReference type="NCBI Taxonomy" id="3098077"/>
    <lineage>
        <taxon>Bacteria</taxon>
        <taxon>Bacillati</taxon>
        <taxon>Bacillota</taxon>
        <taxon>Bacilli</taxon>
        <taxon>Bacillales</taxon>
        <taxon>Bacillaceae</taxon>
        <taxon>Robertmurraya</taxon>
    </lineage>
</organism>
<keyword evidence="7 10" id="KW-0283">Flagellar rotation</keyword>
<evidence type="ECO:0000313" key="12">
    <source>
        <dbReference type="Proteomes" id="UP001290455"/>
    </source>
</evidence>
<accession>A0ABU5J232</accession>
<dbReference type="RefSeq" id="WP_322447787.1">
    <property type="nucleotide sequence ID" value="NZ_JAXOFX010000013.1"/>
</dbReference>
<gene>
    <name evidence="11" type="primary">fliL</name>
    <name evidence="11" type="ORF">SM124_17305</name>
</gene>
<dbReference type="PANTHER" id="PTHR35091:SF2">
    <property type="entry name" value="FLAGELLAR PROTEIN FLIL"/>
    <property type="match status" value="1"/>
</dbReference>
<keyword evidence="9 10" id="KW-0472">Membrane</keyword>
<proteinExistence type="inferred from homology"/>